<sequence>MLSCPNSPLRMFRVSGGLPIIPPTWFVWMWRIRVFHVEAGAPCERVWSIIEMAQKFRIVIVGGGVAGLALATRLGNSVGRSGRAEITLVDKSFAHVWKPMLHCFAAGTAANENDRISFMSQASRHHFEFWPGEITALDRKARTISLAPIKDPQTGELVVDARTLDYDAVVLSIGSRANDFGTPGVAEHCMFIDNLVDANGFNDRFRMELLRAFANHQELDIAIVGGGATGTQLAAELHKALDLASLYSFGEKPPKLRITLLEAGPRILPAFPESVSDAAVKQLEAIGVEVRAGAMVSGADENGFILKDGSRVPATLRVWAAGVKAPDVTKQFGGLKLSRSGQLEVRPTLQVMEDDNIFAMGDCAFIAEKPVAPTAQAARQQAHHLAKALPAWMMSGQPLPAFTFHNKGAVVALGDYNGWGTFPGGTVFGGGWLHGLSARMVHLMLYRQHQFELYGPVRGTISCLVDWLDVFVRPSVRLD</sequence>
<dbReference type="SUPFAM" id="SSF51905">
    <property type="entry name" value="FAD/NAD(P)-binding domain"/>
    <property type="match status" value="1"/>
</dbReference>
<organism evidence="7 8">
    <name type="scientific">Komagataeibacter diospyri</name>
    <dbReference type="NCBI Taxonomy" id="1932662"/>
    <lineage>
        <taxon>Bacteria</taxon>
        <taxon>Pseudomonadati</taxon>
        <taxon>Pseudomonadota</taxon>
        <taxon>Alphaproteobacteria</taxon>
        <taxon>Acetobacterales</taxon>
        <taxon>Acetobacteraceae</taxon>
        <taxon>Komagataeibacter</taxon>
    </lineage>
</organism>
<dbReference type="GO" id="GO:0003955">
    <property type="term" value="F:NAD(P)H dehydrogenase (quinone) activity"/>
    <property type="evidence" value="ECO:0007669"/>
    <property type="project" value="TreeGrafter"/>
</dbReference>
<evidence type="ECO:0000256" key="3">
    <source>
        <dbReference type="ARBA" id="ARBA00022630"/>
    </source>
</evidence>
<dbReference type="PANTHER" id="PTHR42913">
    <property type="entry name" value="APOPTOSIS-INDUCING FACTOR 1"/>
    <property type="match status" value="1"/>
</dbReference>
<keyword evidence="5" id="KW-0560">Oxidoreductase</keyword>
<evidence type="ECO:0000256" key="4">
    <source>
        <dbReference type="ARBA" id="ARBA00022827"/>
    </source>
</evidence>
<name>A0A4P5NRH3_9PROT</name>
<reference evidence="8" key="1">
    <citation type="submission" date="2017-01" db="EMBL/GenBank/DDBJ databases">
        <title>Komagataeibacter sp. MSKU9 whole genome sequencing project.</title>
        <authorList>
            <person name="Matsutani M."/>
            <person name="Naloka K."/>
            <person name="Theeragool G."/>
            <person name="Yakushi T."/>
            <person name="Matsushita K."/>
        </authorList>
    </citation>
    <scope>NUCLEOTIDE SEQUENCE [LARGE SCALE GENOMIC DNA]</scope>
    <source>
        <strain evidence="8">MSKU9</strain>
    </source>
</reference>
<accession>A0A4P5NRH3</accession>
<keyword evidence="4" id="KW-0274">FAD</keyword>
<keyword evidence="8" id="KW-1185">Reference proteome</keyword>
<protein>
    <submittedName>
        <fullName evidence="7">NADH dehydrogenase type II</fullName>
    </submittedName>
</protein>
<feature type="domain" description="FAD/NAD(P)-binding" evidence="6">
    <location>
        <begin position="56"/>
        <end position="382"/>
    </location>
</feature>
<keyword evidence="3" id="KW-0285">Flavoprotein</keyword>
<dbReference type="AlphaFoldDB" id="A0A4P5NRH3"/>
<comment type="caution">
    <text evidence="7">The sequence shown here is derived from an EMBL/GenBank/DDBJ whole genome shotgun (WGS) entry which is preliminary data.</text>
</comment>
<evidence type="ECO:0000313" key="8">
    <source>
        <dbReference type="Proteomes" id="UP000315095"/>
    </source>
</evidence>
<comment type="cofactor">
    <cofactor evidence="1">
        <name>FAD</name>
        <dbReference type="ChEBI" id="CHEBI:57692"/>
    </cofactor>
</comment>
<evidence type="ECO:0000313" key="7">
    <source>
        <dbReference type="EMBL" id="GCE82125.1"/>
    </source>
</evidence>
<dbReference type="Pfam" id="PF07992">
    <property type="entry name" value="Pyr_redox_2"/>
    <property type="match status" value="1"/>
</dbReference>
<evidence type="ECO:0000256" key="2">
    <source>
        <dbReference type="ARBA" id="ARBA00005272"/>
    </source>
</evidence>
<dbReference type="Gene3D" id="3.50.50.100">
    <property type="match status" value="1"/>
</dbReference>
<dbReference type="Proteomes" id="UP000315095">
    <property type="component" value="Unassembled WGS sequence"/>
</dbReference>
<dbReference type="EMBL" id="BDLU01000011">
    <property type="protein sequence ID" value="GCE82125.1"/>
    <property type="molecule type" value="Genomic_DNA"/>
</dbReference>
<dbReference type="InterPro" id="IPR051169">
    <property type="entry name" value="NADH-Q_oxidoreductase"/>
</dbReference>
<proteinExistence type="inferred from homology"/>
<evidence type="ECO:0000256" key="1">
    <source>
        <dbReference type="ARBA" id="ARBA00001974"/>
    </source>
</evidence>
<dbReference type="PANTHER" id="PTHR42913:SF3">
    <property type="entry name" value="64 KDA MITOCHONDRIAL NADH DEHYDROGENASE (EUROFUNG)"/>
    <property type="match status" value="1"/>
</dbReference>
<evidence type="ECO:0000256" key="5">
    <source>
        <dbReference type="ARBA" id="ARBA00023002"/>
    </source>
</evidence>
<dbReference type="InterPro" id="IPR036188">
    <property type="entry name" value="FAD/NAD-bd_sf"/>
</dbReference>
<dbReference type="InterPro" id="IPR023753">
    <property type="entry name" value="FAD/NAD-binding_dom"/>
</dbReference>
<dbReference type="PRINTS" id="PR00368">
    <property type="entry name" value="FADPNR"/>
</dbReference>
<evidence type="ECO:0000259" key="6">
    <source>
        <dbReference type="Pfam" id="PF07992"/>
    </source>
</evidence>
<gene>
    <name evidence="7" type="primary">ndh</name>
    <name evidence="7" type="ORF">MSKU9_0266</name>
</gene>
<comment type="similarity">
    <text evidence="2">Belongs to the NADH dehydrogenase family.</text>
</comment>
<dbReference type="GO" id="GO:0019646">
    <property type="term" value="P:aerobic electron transport chain"/>
    <property type="evidence" value="ECO:0007669"/>
    <property type="project" value="TreeGrafter"/>
</dbReference>